<sequence>MSTEDLNKLFKKSADSVVYSWPGVVEADDLAQELWLWYLGSPAVQAKISESDYPLAARLTTMQAHRIASVKREANARFSSQIKYSAEDIKNALSGETLWSELIDDMTAGLDSLRIRNPDYAAAIEARYLGHEQPKAGADRTRLSRAVTALAEETNRVLRQKFDRAIPSEAVTYEEYSEGKAFRTLNDGPGSKRRVFPEAVNNSQNIFDSEFNGIPGIDMYRSWVQPEMYPRERPARIETWHENDREDCWSE</sequence>
<keyword evidence="2" id="KW-1185">Reference proteome</keyword>
<evidence type="ECO:0000313" key="1">
    <source>
        <dbReference type="EMBL" id="QIS16462.1"/>
    </source>
</evidence>
<proteinExistence type="predicted"/>
<reference evidence="1 2" key="1">
    <citation type="journal article" date="2019" name="ACS Chem. Biol.">
        <title>Identification and Mobilization of a Cryptic Antibiotic Biosynthesis Gene Locus from a Human-Pathogenic Nocardia Isolate.</title>
        <authorList>
            <person name="Herisse M."/>
            <person name="Ishida K."/>
            <person name="Porter J.L."/>
            <person name="Howden B."/>
            <person name="Hertweck C."/>
            <person name="Stinear T.P."/>
            <person name="Pidot S.J."/>
        </authorList>
    </citation>
    <scope>NUCLEOTIDE SEQUENCE [LARGE SCALE GENOMIC DNA]</scope>
    <source>
        <strain evidence="1 2">AUSMDU00012717</strain>
    </source>
</reference>
<name>A0A6G9YTC9_9NOCA</name>
<gene>
    <name evidence="1" type="ORF">F5544_43275</name>
</gene>
<dbReference type="RefSeq" id="WP_238846970.1">
    <property type="nucleotide sequence ID" value="NZ_CP046172.1"/>
</dbReference>
<evidence type="ECO:0000313" key="2">
    <source>
        <dbReference type="Proteomes" id="UP000503540"/>
    </source>
</evidence>
<organism evidence="1 2">
    <name type="scientific">Nocardia arthritidis</name>
    <dbReference type="NCBI Taxonomy" id="228602"/>
    <lineage>
        <taxon>Bacteria</taxon>
        <taxon>Bacillati</taxon>
        <taxon>Actinomycetota</taxon>
        <taxon>Actinomycetes</taxon>
        <taxon>Mycobacteriales</taxon>
        <taxon>Nocardiaceae</taxon>
        <taxon>Nocardia</taxon>
    </lineage>
</organism>
<dbReference type="AlphaFoldDB" id="A0A6G9YTC9"/>
<protein>
    <submittedName>
        <fullName evidence="1">Uncharacterized protein</fullName>
    </submittedName>
</protein>
<dbReference type="InterPro" id="IPR057899">
    <property type="entry name" value="Gp53"/>
</dbReference>
<dbReference type="EMBL" id="CP046172">
    <property type="protein sequence ID" value="QIS16462.1"/>
    <property type="molecule type" value="Genomic_DNA"/>
</dbReference>
<accession>A0A6G9YTC9</accession>
<dbReference type="Pfam" id="PF25684">
    <property type="entry name" value="Mycobacteriophage_Gp53"/>
    <property type="match status" value="1"/>
</dbReference>
<dbReference type="Proteomes" id="UP000503540">
    <property type="component" value="Chromosome"/>
</dbReference>
<dbReference type="KEGG" id="nah:F5544_43275"/>